<dbReference type="Pfam" id="PF08878">
    <property type="entry name" value="HamA"/>
    <property type="match status" value="1"/>
</dbReference>
<comment type="caution">
    <text evidence="2">The sequence shown here is derived from an EMBL/GenBank/DDBJ whole genome shotgun (WGS) entry which is preliminary data.</text>
</comment>
<gene>
    <name evidence="2" type="ORF">SPDO_22110</name>
</gene>
<sequence>MADIKTWCGDTRTKVKTHQLVYLEADAAKLAHAVTSVAAVVPSHYAAPDRVADILQRLGKPAVAEYVRTKLPEGARSRSGDLGEILATSFVTDYTGYKVGVFKLRWADHREMAMRGDDILGIRLDTKLTVKFLKGEVKSRATLGSATIDEARAALNATHGRPTPHALAFVADRLFETGDTALAAVVDQYQLQTRIKLDQLSHLLFTFTGSNPSKLLTANLNAYTGKVHQVAVGLRVSTHQAFIKQVFEKVIGDGNKP</sequence>
<dbReference type="RefSeq" id="WP_245829408.1">
    <property type="nucleotide sequence ID" value="NZ_NBBI01000004.1"/>
</dbReference>
<proteinExistence type="predicted"/>
<reference evidence="2 3" key="1">
    <citation type="submission" date="2017-03" db="EMBL/GenBank/DDBJ databases">
        <title>Genome sequence of Sphingomonas dokdonensis DSM 21029.</title>
        <authorList>
            <person name="Poehlein A."/>
            <person name="Wuebbeler J.H."/>
            <person name="Steinbuechel A."/>
            <person name="Daniel R."/>
        </authorList>
    </citation>
    <scope>NUCLEOTIDE SEQUENCE [LARGE SCALE GENOMIC DNA]</scope>
    <source>
        <strain evidence="2 3">DSM 21029</strain>
    </source>
</reference>
<dbReference type="EMBL" id="NBBI01000004">
    <property type="protein sequence ID" value="OWK29230.1"/>
    <property type="molecule type" value="Genomic_DNA"/>
</dbReference>
<accession>A0A245ZHM3</accession>
<evidence type="ECO:0000313" key="2">
    <source>
        <dbReference type="EMBL" id="OWK29230.1"/>
    </source>
</evidence>
<name>A0A245ZHM3_9SPHN</name>
<dbReference type="AlphaFoldDB" id="A0A245ZHM3"/>
<organism evidence="2 3">
    <name type="scientific">Sphingomonas dokdonensis</name>
    <dbReference type="NCBI Taxonomy" id="344880"/>
    <lineage>
        <taxon>Bacteria</taxon>
        <taxon>Pseudomonadati</taxon>
        <taxon>Pseudomonadota</taxon>
        <taxon>Alphaproteobacteria</taxon>
        <taxon>Sphingomonadales</taxon>
        <taxon>Sphingomonadaceae</taxon>
        <taxon>Sphingomonas</taxon>
    </lineage>
</organism>
<evidence type="ECO:0000313" key="3">
    <source>
        <dbReference type="Proteomes" id="UP000197290"/>
    </source>
</evidence>
<protein>
    <recommendedName>
        <fullName evidence="1">Anti-bacteriophage protein A/HamA C-terminal domain-containing protein</fullName>
    </recommendedName>
</protein>
<keyword evidence="3" id="KW-1185">Reference proteome</keyword>
<dbReference type="InterPro" id="IPR014976">
    <property type="entry name" value="AbpA_HamA_C"/>
</dbReference>
<evidence type="ECO:0000259" key="1">
    <source>
        <dbReference type="Pfam" id="PF08878"/>
    </source>
</evidence>
<feature type="domain" description="Anti-bacteriophage protein A/HamA C-terminal" evidence="1">
    <location>
        <begin position="12"/>
        <end position="250"/>
    </location>
</feature>
<dbReference type="Proteomes" id="UP000197290">
    <property type="component" value="Unassembled WGS sequence"/>
</dbReference>